<feature type="chain" id="PRO_5045384851" evidence="1">
    <location>
        <begin position="20"/>
        <end position="148"/>
    </location>
</feature>
<evidence type="ECO:0000256" key="1">
    <source>
        <dbReference type="SAM" id="SignalP"/>
    </source>
</evidence>
<evidence type="ECO:0000313" key="3">
    <source>
        <dbReference type="Proteomes" id="UP000183915"/>
    </source>
</evidence>
<feature type="signal peptide" evidence="1">
    <location>
        <begin position="1"/>
        <end position="19"/>
    </location>
</feature>
<protein>
    <submittedName>
        <fullName evidence="2">Uncharacterized protein</fullName>
    </submittedName>
</protein>
<evidence type="ECO:0000313" key="2">
    <source>
        <dbReference type="EMBL" id="SEE76532.1"/>
    </source>
</evidence>
<keyword evidence="3" id="KW-1185">Reference proteome</keyword>
<dbReference type="Proteomes" id="UP000183915">
    <property type="component" value="Unassembled WGS sequence"/>
</dbReference>
<keyword evidence="1" id="KW-0732">Signal</keyword>
<name>A0ABY0ZIP3_9PSED</name>
<proteinExistence type="predicted"/>
<accession>A0ABY0ZIP3</accession>
<gene>
    <name evidence="2" type="ORF">SAMN04490188_5608</name>
</gene>
<comment type="caution">
    <text evidence="2">The sequence shown here is derived from an EMBL/GenBank/DDBJ whole genome shotgun (WGS) entry which is preliminary data.</text>
</comment>
<reference evidence="2 3" key="1">
    <citation type="submission" date="2016-10" db="EMBL/GenBank/DDBJ databases">
        <authorList>
            <person name="Varghese N."/>
            <person name="Submissions S."/>
        </authorList>
    </citation>
    <scope>NUCLEOTIDE SEQUENCE [LARGE SCALE GENOMIC DNA]</scope>
    <source>
        <strain evidence="2 3">BS3780</strain>
    </source>
</reference>
<organism evidence="2 3">
    <name type="scientific">Pseudomonas kilonensis</name>
    <dbReference type="NCBI Taxonomy" id="132476"/>
    <lineage>
        <taxon>Bacteria</taxon>
        <taxon>Pseudomonadati</taxon>
        <taxon>Pseudomonadota</taxon>
        <taxon>Gammaproteobacteria</taxon>
        <taxon>Pseudomonadales</taxon>
        <taxon>Pseudomonadaceae</taxon>
        <taxon>Pseudomonas</taxon>
    </lineage>
</organism>
<dbReference type="EMBL" id="FNTT01000002">
    <property type="protein sequence ID" value="SEE76532.1"/>
    <property type="molecule type" value="Genomic_DNA"/>
</dbReference>
<sequence length="148" mass="16223">MALLFGLGLGCASFSQASAYGNCPPDMSSRAGSLLVDARGDWSSLFKHQRVFASCDDGELGEGYSEAVTNLFAQRWDQLGTFVALAKTHPDFQDWAIRHIDATASDDDLNRIILNSNTCINNAAVEKLCRFIRQSAANALMESARMRR</sequence>